<evidence type="ECO:0000256" key="6">
    <source>
        <dbReference type="HAMAP-Rule" id="MF_01161"/>
    </source>
</evidence>
<comment type="catalytic activity">
    <reaction evidence="5 6">
        <text>cytidine(34) in tRNA(Ile2) + L-lysine + ATP = lysidine(34) in tRNA(Ile2) + AMP + diphosphate + H(+)</text>
        <dbReference type="Rhea" id="RHEA:43744"/>
        <dbReference type="Rhea" id="RHEA-COMP:10625"/>
        <dbReference type="Rhea" id="RHEA-COMP:10670"/>
        <dbReference type="ChEBI" id="CHEBI:15378"/>
        <dbReference type="ChEBI" id="CHEBI:30616"/>
        <dbReference type="ChEBI" id="CHEBI:32551"/>
        <dbReference type="ChEBI" id="CHEBI:33019"/>
        <dbReference type="ChEBI" id="CHEBI:82748"/>
        <dbReference type="ChEBI" id="CHEBI:83665"/>
        <dbReference type="ChEBI" id="CHEBI:456215"/>
        <dbReference type="EC" id="6.3.4.19"/>
    </reaction>
</comment>
<feature type="domain" description="tRNA(Ile)-lysidine/2-thiocytidine synthase N-terminal" evidence="7">
    <location>
        <begin position="10"/>
        <end position="192"/>
    </location>
</feature>
<keyword evidence="1 6" id="KW-0436">Ligase</keyword>
<evidence type="ECO:0000256" key="1">
    <source>
        <dbReference type="ARBA" id="ARBA00022598"/>
    </source>
</evidence>
<dbReference type="InterPro" id="IPR012795">
    <property type="entry name" value="tRNA_Ile_lys_synt_N"/>
</dbReference>
<dbReference type="Proteomes" id="UP000254764">
    <property type="component" value="Unassembled WGS sequence"/>
</dbReference>
<dbReference type="InterPro" id="IPR011063">
    <property type="entry name" value="TilS/TtcA_N"/>
</dbReference>
<keyword evidence="4 6" id="KW-0067">ATP-binding</keyword>
<comment type="subcellular location">
    <subcellularLocation>
        <location evidence="6">Cytoplasm</location>
    </subcellularLocation>
</comment>
<sequence>MTSIRHPTRLLVAISGGSDSTGLLLALKRAIADCGATHSLVAATVDHALRADSSDEAQAVARLCASLDIPHRIMTWHGEKPLTGISATAREARYRLLADAATALGATAIVTGHTADDQDETIAMRAARADEDSIGLSGMASATLYDRRIWLLRPFLKVRREAIRDYLCNAGFGWIDDPSNVDLRYERVRIRQDQSSASPPSADEAAMRRRHLSKGAADLIASSATLHAGCLIALSPEALGTEPAILRHALATLVAIAGGKPHRPATAAMDKLMRLVGSGLPGRMTLARALVQCRRDGLYLLRELRDVLPRPVPAHTTLLWDGRYRITNPTDEALRVAPGMDLHLSPEALVLPPAMLFHTARISPQIRAESAFAGGSQATPPHAKVEPAFPLFDRFLAETDLPLADAIARLFGGNAYLPPPT</sequence>
<evidence type="ECO:0000256" key="4">
    <source>
        <dbReference type="ARBA" id="ARBA00022840"/>
    </source>
</evidence>
<evidence type="ECO:0000313" key="9">
    <source>
        <dbReference type="Proteomes" id="UP000254764"/>
    </source>
</evidence>
<comment type="similarity">
    <text evidence="6">Belongs to the tRNA(Ile)-lysidine synthase family.</text>
</comment>
<dbReference type="GO" id="GO:0005737">
    <property type="term" value="C:cytoplasm"/>
    <property type="evidence" value="ECO:0007669"/>
    <property type="project" value="UniProtKB-SubCell"/>
</dbReference>
<keyword evidence="9" id="KW-1185">Reference proteome</keyword>
<protein>
    <recommendedName>
        <fullName evidence="6">tRNA(Ile)-lysidine synthase</fullName>
        <ecNumber evidence="6">6.3.4.19</ecNumber>
    </recommendedName>
    <alternativeName>
        <fullName evidence="6">tRNA(Ile)-2-lysyl-cytidine synthase</fullName>
    </alternativeName>
    <alternativeName>
        <fullName evidence="6">tRNA(Ile)-lysidine synthetase</fullName>
    </alternativeName>
</protein>
<dbReference type="GO" id="GO:0032267">
    <property type="term" value="F:tRNA(Ile)-lysidine synthase activity"/>
    <property type="evidence" value="ECO:0007669"/>
    <property type="project" value="UniProtKB-EC"/>
</dbReference>
<dbReference type="Pfam" id="PF01171">
    <property type="entry name" value="ATP_bind_3"/>
    <property type="match status" value="1"/>
</dbReference>
<dbReference type="NCBIfam" id="TIGR02432">
    <property type="entry name" value="lysidine_TilS_N"/>
    <property type="match status" value="1"/>
</dbReference>
<evidence type="ECO:0000256" key="2">
    <source>
        <dbReference type="ARBA" id="ARBA00022694"/>
    </source>
</evidence>
<dbReference type="PANTHER" id="PTHR43033">
    <property type="entry name" value="TRNA(ILE)-LYSIDINE SYNTHASE-RELATED"/>
    <property type="match status" value="1"/>
</dbReference>
<keyword evidence="3 6" id="KW-0547">Nucleotide-binding</keyword>
<dbReference type="SUPFAM" id="SSF52402">
    <property type="entry name" value="Adenine nucleotide alpha hydrolases-like"/>
    <property type="match status" value="1"/>
</dbReference>
<dbReference type="STRING" id="1336235.GCA_000518785_02209"/>
<evidence type="ECO:0000259" key="7">
    <source>
        <dbReference type="Pfam" id="PF01171"/>
    </source>
</evidence>
<dbReference type="EMBL" id="UEYP01000003">
    <property type="protein sequence ID" value="SSC66976.1"/>
    <property type="molecule type" value="Genomic_DNA"/>
</dbReference>
<proteinExistence type="inferred from homology"/>
<evidence type="ECO:0000256" key="5">
    <source>
        <dbReference type="ARBA" id="ARBA00048539"/>
    </source>
</evidence>
<keyword evidence="2 6" id="KW-0819">tRNA processing</keyword>
<dbReference type="GO" id="GO:0006400">
    <property type="term" value="P:tRNA modification"/>
    <property type="evidence" value="ECO:0007669"/>
    <property type="project" value="UniProtKB-UniRule"/>
</dbReference>
<accession>A0A376AGQ8</accession>
<comment type="domain">
    <text evidence="6">The N-terminal region contains the highly conserved SGGXDS motif, predicted to be a P-loop motif involved in ATP binding.</text>
</comment>
<organism evidence="8 9">
    <name type="scientific">Ciceribacter selenitireducens ATCC BAA-1503</name>
    <dbReference type="NCBI Taxonomy" id="1336235"/>
    <lineage>
        <taxon>Bacteria</taxon>
        <taxon>Pseudomonadati</taxon>
        <taxon>Pseudomonadota</taxon>
        <taxon>Alphaproteobacteria</taxon>
        <taxon>Hyphomicrobiales</taxon>
        <taxon>Rhizobiaceae</taxon>
        <taxon>Ciceribacter</taxon>
    </lineage>
</organism>
<dbReference type="HAMAP" id="MF_01161">
    <property type="entry name" value="tRNA_Ile_lys_synt"/>
    <property type="match status" value="1"/>
</dbReference>
<dbReference type="GO" id="GO:0005524">
    <property type="term" value="F:ATP binding"/>
    <property type="evidence" value="ECO:0007669"/>
    <property type="project" value="UniProtKB-UniRule"/>
</dbReference>
<reference evidence="9" key="1">
    <citation type="submission" date="2018-07" db="EMBL/GenBank/DDBJ databases">
        <authorList>
            <person name="Peiro R."/>
            <person name="Begona"/>
            <person name="Cbmso G."/>
            <person name="Lopez M."/>
            <person name="Gonzalez S."/>
        </authorList>
    </citation>
    <scope>NUCLEOTIDE SEQUENCE [LARGE SCALE GENOMIC DNA]</scope>
</reference>
<dbReference type="Gene3D" id="3.40.50.620">
    <property type="entry name" value="HUPs"/>
    <property type="match status" value="1"/>
</dbReference>
<evidence type="ECO:0000256" key="3">
    <source>
        <dbReference type="ARBA" id="ARBA00022741"/>
    </source>
</evidence>
<gene>
    <name evidence="6" type="primary">tilS</name>
    <name evidence="8" type="ORF">RHIZ70_2684</name>
</gene>
<dbReference type="CDD" id="cd01992">
    <property type="entry name" value="TilS_N"/>
    <property type="match status" value="1"/>
</dbReference>
<feature type="binding site" evidence="6">
    <location>
        <begin position="15"/>
        <end position="20"/>
    </location>
    <ligand>
        <name>ATP</name>
        <dbReference type="ChEBI" id="CHEBI:30616"/>
    </ligand>
</feature>
<dbReference type="InterPro" id="IPR014729">
    <property type="entry name" value="Rossmann-like_a/b/a_fold"/>
</dbReference>
<dbReference type="EC" id="6.3.4.19" evidence="6"/>
<dbReference type="AlphaFoldDB" id="A0A376AGQ8"/>
<name>A0A376AGQ8_9HYPH</name>
<dbReference type="InterPro" id="IPR012094">
    <property type="entry name" value="tRNA_Ile_lys_synt"/>
</dbReference>
<dbReference type="RefSeq" id="WP_181903964.1">
    <property type="nucleotide sequence ID" value="NZ_UEYP01000003.1"/>
</dbReference>
<keyword evidence="6" id="KW-0963">Cytoplasm</keyword>
<evidence type="ECO:0000313" key="8">
    <source>
        <dbReference type="EMBL" id="SSC66976.1"/>
    </source>
</evidence>
<comment type="function">
    <text evidence="6">Ligates lysine onto the cytidine present at position 34 of the AUA codon-specific tRNA(Ile) that contains the anticodon CAU, in an ATP-dependent manner. Cytidine is converted to lysidine, thus changing the amino acid specificity of the tRNA from methionine to isoleucine.</text>
</comment>
<dbReference type="PANTHER" id="PTHR43033:SF1">
    <property type="entry name" value="TRNA(ILE)-LYSIDINE SYNTHASE-RELATED"/>
    <property type="match status" value="1"/>
</dbReference>